<comment type="caution">
    <text evidence="2">The sequence shown here is derived from an EMBL/GenBank/DDBJ whole genome shotgun (WGS) entry which is preliminary data.</text>
</comment>
<accession>A0AAE0KC81</accession>
<feature type="transmembrane region" description="Helical" evidence="1">
    <location>
        <begin position="148"/>
        <end position="170"/>
    </location>
</feature>
<dbReference type="AlphaFoldDB" id="A0AAE0KC81"/>
<dbReference type="InterPro" id="IPR033481">
    <property type="entry name" value="Dni1/Fig1"/>
</dbReference>
<reference evidence="2" key="1">
    <citation type="journal article" date="2023" name="Mol. Phylogenet. Evol.">
        <title>Genome-scale phylogeny and comparative genomics of the fungal order Sordariales.</title>
        <authorList>
            <person name="Hensen N."/>
            <person name="Bonometti L."/>
            <person name="Westerberg I."/>
            <person name="Brannstrom I.O."/>
            <person name="Guillou S."/>
            <person name="Cros-Aarteil S."/>
            <person name="Calhoun S."/>
            <person name="Haridas S."/>
            <person name="Kuo A."/>
            <person name="Mondo S."/>
            <person name="Pangilinan J."/>
            <person name="Riley R."/>
            <person name="LaButti K."/>
            <person name="Andreopoulos B."/>
            <person name="Lipzen A."/>
            <person name="Chen C."/>
            <person name="Yan M."/>
            <person name="Daum C."/>
            <person name="Ng V."/>
            <person name="Clum A."/>
            <person name="Steindorff A."/>
            <person name="Ohm R.A."/>
            <person name="Martin F."/>
            <person name="Silar P."/>
            <person name="Natvig D.O."/>
            <person name="Lalanne C."/>
            <person name="Gautier V."/>
            <person name="Ament-Velasquez S.L."/>
            <person name="Kruys A."/>
            <person name="Hutchinson M.I."/>
            <person name="Powell A.J."/>
            <person name="Barry K."/>
            <person name="Miller A.N."/>
            <person name="Grigoriev I.V."/>
            <person name="Debuchy R."/>
            <person name="Gladieux P."/>
            <person name="Hiltunen Thoren M."/>
            <person name="Johannesson H."/>
        </authorList>
    </citation>
    <scope>NUCLEOTIDE SEQUENCE</scope>
    <source>
        <strain evidence="2">CBS 958.72</strain>
    </source>
</reference>
<feature type="transmembrane region" description="Helical" evidence="1">
    <location>
        <begin position="239"/>
        <end position="259"/>
    </location>
</feature>
<dbReference type="GO" id="GO:0016020">
    <property type="term" value="C:membrane"/>
    <property type="evidence" value="ECO:0007669"/>
    <property type="project" value="InterPro"/>
</dbReference>
<gene>
    <name evidence="2" type="ORF">B0T24DRAFT_288820</name>
</gene>
<dbReference type="Proteomes" id="UP001287356">
    <property type="component" value="Unassembled WGS sequence"/>
</dbReference>
<keyword evidence="3" id="KW-1185">Reference proteome</keyword>
<reference evidence="2" key="2">
    <citation type="submission" date="2023-06" db="EMBL/GenBank/DDBJ databases">
        <authorList>
            <consortium name="Lawrence Berkeley National Laboratory"/>
            <person name="Haridas S."/>
            <person name="Hensen N."/>
            <person name="Bonometti L."/>
            <person name="Westerberg I."/>
            <person name="Brannstrom I.O."/>
            <person name="Guillou S."/>
            <person name="Cros-Aarteil S."/>
            <person name="Calhoun S."/>
            <person name="Kuo A."/>
            <person name="Mondo S."/>
            <person name="Pangilinan J."/>
            <person name="Riley R."/>
            <person name="Labutti K."/>
            <person name="Andreopoulos B."/>
            <person name="Lipzen A."/>
            <person name="Chen C."/>
            <person name="Yanf M."/>
            <person name="Daum C."/>
            <person name="Ng V."/>
            <person name="Clum A."/>
            <person name="Steindorff A."/>
            <person name="Ohm R."/>
            <person name="Martin F."/>
            <person name="Silar P."/>
            <person name="Natvig D."/>
            <person name="Lalanne C."/>
            <person name="Gautier V."/>
            <person name="Ament-Velasquez S.L."/>
            <person name="Kruys A."/>
            <person name="Hutchinson M.I."/>
            <person name="Powell A.J."/>
            <person name="Barry K."/>
            <person name="Miller A.N."/>
            <person name="Grigoriev I.V."/>
            <person name="Debuchy R."/>
            <person name="Gladieux P."/>
            <person name="Thoren M.H."/>
            <person name="Johannesson H."/>
        </authorList>
    </citation>
    <scope>NUCLEOTIDE SEQUENCE</scope>
    <source>
        <strain evidence="2">CBS 958.72</strain>
    </source>
</reference>
<name>A0AAE0KC81_9PEZI</name>
<keyword evidence="1" id="KW-0472">Membrane</keyword>
<evidence type="ECO:0000313" key="3">
    <source>
        <dbReference type="Proteomes" id="UP001287356"/>
    </source>
</evidence>
<evidence type="ECO:0000313" key="2">
    <source>
        <dbReference type="EMBL" id="KAK3374153.1"/>
    </source>
</evidence>
<sequence>MGVFQVVKLFFNPYKLLRLLPFTLIIPIVLFDALSLSGCVSTSPGIPGLYVVSLRSTKNTTALADVQVRIGYFGICGTDGSGFRCQSSSKSSASDAVTANLFPGLGLGNTTTASNKSSNTTVSSIVGPANAVDVHELVATALELQVQIFISILAGGAFLFAAGMVFLVLHKRDAASPNPDKPRRSAILKRGTYGLLYLSAALVFTASLATSETAGALAYASSTIRNAPVLISEGVALPVLQWMAFGFTLLFTLAVPWIARPGYITSLVRSQKKEQQQPDKETA</sequence>
<protein>
    <submittedName>
        <fullName evidence="2">Ca2+ regulator and membrane fusion protein Fig1-domain-containing protein</fullName>
    </submittedName>
</protein>
<evidence type="ECO:0000256" key="1">
    <source>
        <dbReference type="SAM" id="Phobius"/>
    </source>
</evidence>
<keyword evidence="1" id="KW-0812">Transmembrane</keyword>
<proteinExistence type="predicted"/>
<keyword evidence="1" id="KW-1133">Transmembrane helix</keyword>
<organism evidence="2 3">
    <name type="scientific">Lasiosphaeria ovina</name>
    <dbReference type="NCBI Taxonomy" id="92902"/>
    <lineage>
        <taxon>Eukaryota</taxon>
        <taxon>Fungi</taxon>
        <taxon>Dikarya</taxon>
        <taxon>Ascomycota</taxon>
        <taxon>Pezizomycotina</taxon>
        <taxon>Sordariomycetes</taxon>
        <taxon>Sordariomycetidae</taxon>
        <taxon>Sordariales</taxon>
        <taxon>Lasiosphaeriaceae</taxon>
        <taxon>Lasiosphaeria</taxon>
    </lineage>
</organism>
<dbReference type="EMBL" id="JAULSN010000004">
    <property type="protein sequence ID" value="KAK3374153.1"/>
    <property type="molecule type" value="Genomic_DNA"/>
</dbReference>
<feature type="transmembrane region" description="Helical" evidence="1">
    <location>
        <begin position="191"/>
        <end position="219"/>
    </location>
</feature>
<dbReference type="Pfam" id="PF12351">
    <property type="entry name" value="Fig1"/>
    <property type="match status" value="1"/>
</dbReference>